<reference evidence="1" key="2">
    <citation type="journal article" date="2006" name="PLoS Pathog.">
        <title>New perspectives on host-parasite interplay by comparative transcriptomic and proteomic analyses of Schistosoma japonicum.</title>
        <authorList>
            <person name="Liu F."/>
            <person name="Lu J."/>
            <person name="Hu W."/>
            <person name="Wang S.Y."/>
            <person name="Cui S.J."/>
            <person name="Chi M."/>
            <person name="Yan Q."/>
            <person name="Wang X.R."/>
            <person name="Song H.D."/>
            <person name="Xu X.N."/>
            <person name="Wang J.J."/>
            <person name="Zhang X.L."/>
            <person name="Zhang X."/>
            <person name="Wang Z.Q."/>
            <person name="Xue C.L."/>
            <person name="Brindley P.J."/>
            <person name="McManus D.P."/>
            <person name="Yang P.Y."/>
            <person name="Feng Z."/>
            <person name="Chen Z."/>
            <person name="Han Z.G."/>
        </authorList>
    </citation>
    <scope>NUCLEOTIDE SEQUENCE</scope>
</reference>
<dbReference type="EMBL" id="AY812416">
    <property type="protein sequence ID" value="AAX28305.1"/>
    <property type="molecule type" value="mRNA"/>
</dbReference>
<name>Q5BWC0_SCHJA</name>
<organism evidence="1">
    <name type="scientific">Schistosoma japonicum</name>
    <name type="common">Blood fluke</name>
    <dbReference type="NCBI Taxonomy" id="6182"/>
    <lineage>
        <taxon>Eukaryota</taxon>
        <taxon>Metazoa</taxon>
        <taxon>Spiralia</taxon>
        <taxon>Lophotrochozoa</taxon>
        <taxon>Platyhelminthes</taxon>
        <taxon>Trematoda</taxon>
        <taxon>Digenea</taxon>
        <taxon>Strigeidida</taxon>
        <taxon>Schistosomatoidea</taxon>
        <taxon>Schistosomatidae</taxon>
        <taxon>Schistosoma</taxon>
    </lineage>
</organism>
<reference evidence="1" key="1">
    <citation type="submission" date="2005-03" db="EMBL/GenBank/DDBJ databases">
        <authorList>
            <person name="Han Z."/>
        </authorList>
    </citation>
    <scope>NUCLEOTIDE SEQUENCE</scope>
</reference>
<proteinExistence type="evidence at transcript level"/>
<accession>Q5BWC0</accession>
<dbReference type="AlphaFoldDB" id="Q5BWC0"/>
<protein>
    <submittedName>
        <fullName evidence="1">Uncharacterized protein</fullName>
    </submittedName>
</protein>
<evidence type="ECO:0000313" key="1">
    <source>
        <dbReference type="EMBL" id="AAX28305.1"/>
    </source>
</evidence>
<sequence>MNTPPCFKFFVVLSVRRSKISIKMQLRFKYRQNSMYKQNTVK</sequence>